<dbReference type="Proteomes" id="UP000256964">
    <property type="component" value="Unassembled WGS sequence"/>
</dbReference>
<dbReference type="Gene3D" id="3.40.50.300">
    <property type="entry name" value="P-loop containing nucleotide triphosphate hydrolases"/>
    <property type="match status" value="1"/>
</dbReference>
<dbReference type="InterPro" id="IPR051055">
    <property type="entry name" value="PIF1_helicase"/>
</dbReference>
<evidence type="ECO:0000259" key="2">
    <source>
        <dbReference type="Pfam" id="PF05970"/>
    </source>
</evidence>
<keyword evidence="1" id="KW-0378">Hydrolase</keyword>
<dbReference type="GO" id="GO:0006281">
    <property type="term" value="P:DNA repair"/>
    <property type="evidence" value="ECO:0007669"/>
    <property type="project" value="UniProtKB-KW"/>
</dbReference>
<keyword evidence="4" id="KW-1185">Reference proteome</keyword>
<dbReference type="PANTHER" id="PTHR47642">
    <property type="entry name" value="ATP-DEPENDENT DNA HELICASE"/>
    <property type="match status" value="1"/>
</dbReference>
<dbReference type="Pfam" id="PF05970">
    <property type="entry name" value="PIF1"/>
    <property type="match status" value="1"/>
</dbReference>
<dbReference type="InterPro" id="IPR010285">
    <property type="entry name" value="DNA_helicase_pif1-like_DEAD"/>
</dbReference>
<feature type="domain" description="DNA helicase Pif1-like DEAD-box helicase" evidence="2">
    <location>
        <begin position="14"/>
        <end position="131"/>
    </location>
</feature>
<comment type="catalytic activity">
    <reaction evidence="1">
        <text>ATP + H2O = ADP + phosphate + H(+)</text>
        <dbReference type="Rhea" id="RHEA:13065"/>
        <dbReference type="ChEBI" id="CHEBI:15377"/>
        <dbReference type="ChEBI" id="CHEBI:15378"/>
        <dbReference type="ChEBI" id="CHEBI:30616"/>
        <dbReference type="ChEBI" id="CHEBI:43474"/>
        <dbReference type="ChEBI" id="CHEBI:456216"/>
        <dbReference type="EC" id="5.6.2.3"/>
    </reaction>
</comment>
<dbReference type="GO" id="GO:0016887">
    <property type="term" value="F:ATP hydrolysis activity"/>
    <property type="evidence" value="ECO:0007669"/>
    <property type="project" value="RHEA"/>
</dbReference>
<dbReference type="GO" id="GO:0043139">
    <property type="term" value="F:5'-3' DNA helicase activity"/>
    <property type="evidence" value="ECO:0007669"/>
    <property type="project" value="UniProtKB-EC"/>
</dbReference>
<gene>
    <name evidence="3" type="ORF">OH76DRAFT_1348031</name>
</gene>
<dbReference type="GO" id="GO:0005524">
    <property type="term" value="F:ATP binding"/>
    <property type="evidence" value="ECO:0007669"/>
    <property type="project" value="UniProtKB-KW"/>
</dbReference>
<accession>A0A371DEJ4</accession>
<keyword evidence="1" id="KW-0227">DNA damage</keyword>
<dbReference type="AlphaFoldDB" id="A0A371DEJ4"/>
<evidence type="ECO:0000313" key="3">
    <source>
        <dbReference type="EMBL" id="RDX50979.1"/>
    </source>
</evidence>
<keyword evidence="1" id="KW-0067">ATP-binding</keyword>
<dbReference type="GO" id="GO:0006310">
    <property type="term" value="P:DNA recombination"/>
    <property type="evidence" value="ECO:0007669"/>
    <property type="project" value="UniProtKB-KW"/>
</dbReference>
<reference evidence="3 4" key="1">
    <citation type="journal article" date="2018" name="Biotechnol. Biofuels">
        <title>Integrative visual omics of the white-rot fungus Polyporus brumalis exposes the biotechnological potential of its oxidative enzymes for delignifying raw plant biomass.</title>
        <authorList>
            <person name="Miyauchi S."/>
            <person name="Rancon A."/>
            <person name="Drula E."/>
            <person name="Hage H."/>
            <person name="Chaduli D."/>
            <person name="Favel A."/>
            <person name="Grisel S."/>
            <person name="Henrissat B."/>
            <person name="Herpoel-Gimbert I."/>
            <person name="Ruiz-Duenas F.J."/>
            <person name="Chevret D."/>
            <person name="Hainaut M."/>
            <person name="Lin J."/>
            <person name="Wang M."/>
            <person name="Pangilinan J."/>
            <person name="Lipzen A."/>
            <person name="Lesage-Meessen L."/>
            <person name="Navarro D."/>
            <person name="Riley R."/>
            <person name="Grigoriev I.V."/>
            <person name="Zhou S."/>
            <person name="Raouche S."/>
            <person name="Rosso M.N."/>
        </authorList>
    </citation>
    <scope>NUCLEOTIDE SEQUENCE [LARGE SCALE GENOMIC DNA]</scope>
    <source>
        <strain evidence="3 4">BRFM 1820</strain>
    </source>
</reference>
<name>A0A371DEJ4_9APHY</name>
<keyword evidence="1" id="KW-0233">DNA recombination</keyword>
<proteinExistence type="inferred from homology"/>
<dbReference type="GO" id="GO:0000723">
    <property type="term" value="P:telomere maintenance"/>
    <property type="evidence" value="ECO:0007669"/>
    <property type="project" value="InterPro"/>
</dbReference>
<keyword evidence="1" id="KW-0547">Nucleotide-binding</keyword>
<protein>
    <recommendedName>
        <fullName evidence="1">ATP-dependent DNA helicase</fullName>
        <ecNumber evidence="1">5.6.2.3</ecNumber>
    </recommendedName>
</protein>
<feature type="non-terminal residue" evidence="3">
    <location>
        <position position="132"/>
    </location>
</feature>
<comment type="cofactor">
    <cofactor evidence="1">
        <name>Mg(2+)</name>
        <dbReference type="ChEBI" id="CHEBI:18420"/>
    </cofactor>
</comment>
<organism evidence="3 4">
    <name type="scientific">Lentinus brumalis</name>
    <dbReference type="NCBI Taxonomy" id="2498619"/>
    <lineage>
        <taxon>Eukaryota</taxon>
        <taxon>Fungi</taxon>
        <taxon>Dikarya</taxon>
        <taxon>Basidiomycota</taxon>
        <taxon>Agaricomycotina</taxon>
        <taxon>Agaricomycetes</taxon>
        <taxon>Polyporales</taxon>
        <taxon>Polyporaceae</taxon>
        <taxon>Lentinus</taxon>
    </lineage>
</organism>
<keyword evidence="1" id="KW-0234">DNA repair</keyword>
<dbReference type="SUPFAM" id="SSF52540">
    <property type="entry name" value="P-loop containing nucleoside triphosphate hydrolases"/>
    <property type="match status" value="1"/>
</dbReference>
<dbReference type="InterPro" id="IPR027417">
    <property type="entry name" value="P-loop_NTPase"/>
</dbReference>
<keyword evidence="1" id="KW-0347">Helicase</keyword>
<sequence>MIRILHQVIEGFTLNIEQERAFLIIAETLHHRNRPPLRMYLGGMGGTGKSTVICATVDFLTRRAETHRFLIMAPTGSAAAQVAGSTYHSVLGFTKQNANHDKAASPTILAKVRDRIEAIDVFFYDEISMTSC</sequence>
<dbReference type="PANTHER" id="PTHR47642:SF5">
    <property type="entry name" value="ATP-DEPENDENT DNA HELICASE"/>
    <property type="match status" value="1"/>
</dbReference>
<evidence type="ECO:0000313" key="4">
    <source>
        <dbReference type="Proteomes" id="UP000256964"/>
    </source>
</evidence>
<comment type="similarity">
    <text evidence="1">Belongs to the helicase family.</text>
</comment>
<evidence type="ECO:0000256" key="1">
    <source>
        <dbReference type="RuleBase" id="RU363044"/>
    </source>
</evidence>
<dbReference type="EC" id="5.6.2.3" evidence="1"/>
<dbReference type="STRING" id="139420.A0A371DEJ4"/>
<dbReference type="OrthoDB" id="432234at2759"/>
<dbReference type="EMBL" id="KZ857397">
    <property type="protein sequence ID" value="RDX50979.1"/>
    <property type="molecule type" value="Genomic_DNA"/>
</dbReference>